<evidence type="ECO:0000313" key="1">
    <source>
        <dbReference type="EMBL" id="EMM94307.1"/>
    </source>
</evidence>
<proteinExistence type="predicted"/>
<name>M6HFY8_LEPIR</name>
<protein>
    <submittedName>
        <fullName evidence="1">Uncharacterized protein</fullName>
    </submittedName>
</protein>
<accession>M6HFY8</accession>
<evidence type="ECO:0000313" key="2">
    <source>
        <dbReference type="Proteomes" id="UP000012089"/>
    </source>
</evidence>
<gene>
    <name evidence="1" type="ORF">LEP1GSC158_0616</name>
</gene>
<dbReference type="EMBL" id="AFMF02000036">
    <property type="protein sequence ID" value="EMM94307.1"/>
    <property type="molecule type" value="Genomic_DNA"/>
</dbReference>
<dbReference type="Proteomes" id="UP000012089">
    <property type="component" value="Unassembled WGS sequence"/>
</dbReference>
<sequence length="63" mass="7576">MAEDPNKIILERHHPDISARLEAYQLITDSFHGGLDYIRKDYLVQYLKETSNVYENRKKDLYF</sequence>
<comment type="caution">
    <text evidence="1">The sequence shown here is derived from an EMBL/GenBank/DDBJ whole genome shotgun (WGS) entry which is preliminary data.</text>
</comment>
<organism evidence="1 2">
    <name type="scientific">Leptospira interrogans serovar Zanoni str. LT2156</name>
    <dbReference type="NCBI Taxonomy" id="1001601"/>
    <lineage>
        <taxon>Bacteria</taxon>
        <taxon>Pseudomonadati</taxon>
        <taxon>Spirochaetota</taxon>
        <taxon>Spirochaetia</taxon>
        <taxon>Leptospirales</taxon>
        <taxon>Leptospiraceae</taxon>
        <taxon>Leptospira</taxon>
    </lineage>
</organism>
<reference evidence="1 2" key="1">
    <citation type="submission" date="2013-01" db="EMBL/GenBank/DDBJ databases">
        <authorList>
            <person name="Harkins D.M."/>
            <person name="Durkin A.S."/>
            <person name="Brinkac L.M."/>
            <person name="Haft D.H."/>
            <person name="Selengut J.D."/>
            <person name="Sanka R."/>
            <person name="DePew J."/>
            <person name="Purushe J."/>
            <person name="Tulsiani S.M."/>
            <person name="Graham G.C."/>
            <person name="Burns M.-A."/>
            <person name="Dohnt M.F."/>
            <person name="Smythe L.D."/>
            <person name="McKay D.B."/>
            <person name="Craig S.B."/>
            <person name="Vinetz J.M."/>
            <person name="Sutton G.G."/>
            <person name="Nierman W.C."/>
            <person name="Fouts D.E."/>
        </authorList>
    </citation>
    <scope>NUCLEOTIDE SEQUENCE [LARGE SCALE GENOMIC DNA]</scope>
    <source>
        <strain evidence="1 2">LT2156</strain>
    </source>
</reference>
<dbReference type="AlphaFoldDB" id="M6HFY8"/>